<gene>
    <name evidence="2" type="ORF">Q9L58_010744</name>
</gene>
<dbReference type="Proteomes" id="UP001447188">
    <property type="component" value="Unassembled WGS sequence"/>
</dbReference>
<feature type="region of interest" description="Disordered" evidence="1">
    <location>
        <begin position="49"/>
        <end position="108"/>
    </location>
</feature>
<organism evidence="2 3">
    <name type="scientific">Discina gigas</name>
    <dbReference type="NCBI Taxonomy" id="1032678"/>
    <lineage>
        <taxon>Eukaryota</taxon>
        <taxon>Fungi</taxon>
        <taxon>Dikarya</taxon>
        <taxon>Ascomycota</taxon>
        <taxon>Pezizomycotina</taxon>
        <taxon>Pezizomycetes</taxon>
        <taxon>Pezizales</taxon>
        <taxon>Discinaceae</taxon>
        <taxon>Discina</taxon>
    </lineage>
</organism>
<feature type="compositionally biased region" description="Basic and acidic residues" evidence="1">
    <location>
        <begin position="79"/>
        <end position="88"/>
    </location>
</feature>
<keyword evidence="3" id="KW-1185">Reference proteome</keyword>
<protein>
    <submittedName>
        <fullName evidence="2">Uncharacterized protein</fullName>
    </submittedName>
</protein>
<evidence type="ECO:0000256" key="1">
    <source>
        <dbReference type="SAM" id="MobiDB-lite"/>
    </source>
</evidence>
<reference evidence="2 3" key="1">
    <citation type="submission" date="2024-02" db="EMBL/GenBank/DDBJ databases">
        <title>Discinaceae phylogenomics.</title>
        <authorList>
            <person name="Dirks A.C."/>
            <person name="James T.Y."/>
        </authorList>
    </citation>
    <scope>NUCLEOTIDE SEQUENCE [LARGE SCALE GENOMIC DNA]</scope>
    <source>
        <strain evidence="2 3">ACD0624</strain>
    </source>
</reference>
<sequence length="108" mass="12007">MSDTRFGDGVLVKCPGCQAEVSAEQLPIDPEARFRCHSCQDRGLDTMRMMIADQARKEKANAGQGKPDNNRKSKPAPSRSDKSRDRPVEQQQQQAVLDDDGLDQPSHQ</sequence>
<name>A0ABR3G399_9PEZI</name>
<evidence type="ECO:0000313" key="2">
    <source>
        <dbReference type="EMBL" id="KAL0630410.1"/>
    </source>
</evidence>
<accession>A0ABR3G399</accession>
<dbReference type="EMBL" id="JBBBZM010000694">
    <property type="protein sequence ID" value="KAL0630410.1"/>
    <property type="molecule type" value="Genomic_DNA"/>
</dbReference>
<comment type="caution">
    <text evidence="2">The sequence shown here is derived from an EMBL/GenBank/DDBJ whole genome shotgun (WGS) entry which is preliminary data.</text>
</comment>
<proteinExistence type="predicted"/>
<evidence type="ECO:0000313" key="3">
    <source>
        <dbReference type="Proteomes" id="UP001447188"/>
    </source>
</evidence>